<name>A0ABT0P5A3_9ACTN</name>
<evidence type="ECO:0000313" key="2">
    <source>
        <dbReference type="Proteomes" id="UP001202052"/>
    </source>
</evidence>
<evidence type="ECO:0000313" key="1">
    <source>
        <dbReference type="EMBL" id="MCL3998751.1"/>
    </source>
</evidence>
<comment type="caution">
    <text evidence="1">The sequence shown here is derived from an EMBL/GenBank/DDBJ whole genome shotgun (WGS) entry which is preliminary data.</text>
</comment>
<reference evidence="1 2" key="1">
    <citation type="submission" date="2022-05" db="EMBL/GenBank/DDBJ databases">
        <title>Genome Resource of Streptomyces lavenduligriseus GA1-1, a Strain with Broad-Spectrum Antifungal Activity against Phytopathogenic Fungi.</title>
        <authorList>
            <person name="Qi D."/>
        </authorList>
    </citation>
    <scope>NUCLEOTIDE SEQUENCE [LARGE SCALE GENOMIC DNA]</scope>
    <source>
        <strain evidence="1 2">GA1-1</strain>
    </source>
</reference>
<keyword evidence="2" id="KW-1185">Reference proteome</keyword>
<accession>A0ABT0P5A3</accession>
<gene>
    <name evidence="1" type="ORF">M4438_35510</name>
</gene>
<dbReference type="EMBL" id="JAMCCK010000076">
    <property type="protein sequence ID" value="MCL3998751.1"/>
    <property type="molecule type" value="Genomic_DNA"/>
</dbReference>
<sequence>MAVTNHRAGHANEALARLIDESGASRKWLAARVNEIGAHHGVPLRYEHTSVTRWVNLGMVPRGRVPEFLAAALAERLGRPVTVDDIGMPMAPESGGKLGLDFPRDPVDAVRVAATYWRTVDRRHFLTNGGFALSAYTTPVTRWLARPAAEPPAGRGTRQVGRSDVSELWAAADEAREWDSKFGGGNWKTSSVTHCLETQAAPLLQGRYSQAVGRQLFAATAELSRVVGWAAFDVGQHEVAQRRFVQALSLARAAGDIETGCYVLATMALQTFLRGYPEHAADMAEGAYERGRGHAAPRVLAFAKLAEARAHGRAGNARAAQAALATCERLLDSIRPGIHDPEHLAYFTHARLATDTIEIYRDLNQPKAALRWARFAEPMPVGQFTRATGIRLAVLASSHLRNGDLDRGLATATQARTILSTVHSTRARSYLHALTDDLAPWATDHRAKEFIHHIHPPRSRPAAT</sequence>
<dbReference type="Proteomes" id="UP001202052">
    <property type="component" value="Unassembled WGS sequence"/>
</dbReference>
<dbReference type="RefSeq" id="WP_249493322.1">
    <property type="nucleotide sequence ID" value="NZ_JAMCCK010000076.1"/>
</dbReference>
<protein>
    <submittedName>
        <fullName evidence="1">Sporulation protein</fullName>
    </submittedName>
</protein>
<proteinExistence type="predicted"/>
<organism evidence="1 2">
    <name type="scientific">Streptomyces lavenduligriseus</name>
    <dbReference type="NCBI Taxonomy" id="67315"/>
    <lineage>
        <taxon>Bacteria</taxon>
        <taxon>Bacillati</taxon>
        <taxon>Actinomycetota</taxon>
        <taxon>Actinomycetes</taxon>
        <taxon>Kitasatosporales</taxon>
        <taxon>Streptomycetaceae</taxon>
        <taxon>Streptomyces</taxon>
    </lineage>
</organism>